<organism evidence="2 3">
    <name type="scientific">Aureobasidium pullulans</name>
    <name type="common">Black yeast</name>
    <name type="synonym">Pullularia pullulans</name>
    <dbReference type="NCBI Taxonomy" id="5580"/>
    <lineage>
        <taxon>Eukaryota</taxon>
        <taxon>Fungi</taxon>
        <taxon>Dikarya</taxon>
        <taxon>Ascomycota</taxon>
        <taxon>Pezizomycotina</taxon>
        <taxon>Dothideomycetes</taxon>
        <taxon>Dothideomycetidae</taxon>
        <taxon>Dothideales</taxon>
        <taxon>Saccotheciaceae</taxon>
        <taxon>Aureobasidium</taxon>
    </lineage>
</organism>
<evidence type="ECO:0000256" key="1">
    <source>
        <dbReference type="SAM" id="MobiDB-lite"/>
    </source>
</evidence>
<comment type="caution">
    <text evidence="2">The sequence shown here is derived from an EMBL/GenBank/DDBJ whole genome shotgun (WGS) entry which is preliminary data.</text>
</comment>
<dbReference type="EMBL" id="QZAF01000234">
    <property type="protein sequence ID" value="THV69763.1"/>
    <property type="molecule type" value="Genomic_DNA"/>
</dbReference>
<gene>
    <name evidence="2" type="ORF">D6D28_05653</name>
</gene>
<evidence type="ECO:0000313" key="3">
    <source>
        <dbReference type="Proteomes" id="UP000304951"/>
    </source>
</evidence>
<proteinExistence type="predicted"/>
<evidence type="ECO:0000313" key="2">
    <source>
        <dbReference type="EMBL" id="THV69763.1"/>
    </source>
</evidence>
<feature type="compositionally biased region" description="Basic and acidic residues" evidence="1">
    <location>
        <begin position="31"/>
        <end position="43"/>
    </location>
</feature>
<name>A0A4V4HZQ9_AURPU</name>
<dbReference type="Proteomes" id="UP000304951">
    <property type="component" value="Unassembled WGS sequence"/>
</dbReference>
<sequence length="210" mass="22909">MSKPNAKYLTLLGRAFGNFAKYGKLSSIGVRRDQSEGNARDTPAHSSCSYPTTPPTGYMSSSSSVIGDPSRPVVGKQNTLFVLPAEVRQIIYGHALSTGSADVEDPEMNGRAVVVDVMMTVTKIKSYLHTLSGAVAMRDSKILVSRTHRSQWNASMNKMDKVTQRFPITTLIYAIGADIIAAAGTRRALQLFLVKGFESKTWHDTAPERI</sequence>
<protein>
    <submittedName>
        <fullName evidence="2">Uncharacterized protein</fullName>
    </submittedName>
</protein>
<dbReference type="AlphaFoldDB" id="A0A4V4HZQ9"/>
<feature type="region of interest" description="Disordered" evidence="1">
    <location>
        <begin position="31"/>
        <end position="65"/>
    </location>
</feature>
<accession>A0A4V4HZQ9</accession>
<reference evidence="2 3" key="1">
    <citation type="submission" date="2018-10" db="EMBL/GenBank/DDBJ databases">
        <title>Fifty Aureobasidium pullulans genomes reveal a recombining polyextremotolerant generalist.</title>
        <authorList>
            <person name="Gostincar C."/>
            <person name="Turk M."/>
            <person name="Zajc J."/>
            <person name="Gunde-Cimerman N."/>
        </authorList>
    </citation>
    <scope>NUCLEOTIDE SEQUENCE [LARGE SCALE GENOMIC DNA]</scope>
    <source>
        <strain evidence="2 3">EXF-11900</strain>
    </source>
</reference>